<evidence type="ECO:0000259" key="1">
    <source>
        <dbReference type="Pfam" id="PF13354"/>
    </source>
</evidence>
<dbReference type="Pfam" id="PF13354">
    <property type="entry name" value="Beta-lactamase2"/>
    <property type="match status" value="1"/>
</dbReference>
<dbReference type="InterPro" id="IPR012338">
    <property type="entry name" value="Beta-lactam/transpept-like"/>
</dbReference>
<dbReference type="PANTHER" id="PTHR35333:SF3">
    <property type="entry name" value="BETA-LACTAMASE-TYPE TRANSPEPTIDASE FOLD CONTAINING PROTEIN"/>
    <property type="match status" value="1"/>
</dbReference>
<dbReference type="KEGG" id="sbr:SY1_01420"/>
<gene>
    <name evidence="2" type="ORF">SY1_01420</name>
</gene>
<keyword evidence="2" id="KW-0378">Hydrolase</keyword>
<feature type="domain" description="Beta-lactamase class A catalytic" evidence="1">
    <location>
        <begin position="26"/>
        <end position="255"/>
    </location>
</feature>
<organism evidence="2 3">
    <name type="scientific">Fretibacterium fastidiosum</name>
    <dbReference type="NCBI Taxonomy" id="651822"/>
    <lineage>
        <taxon>Bacteria</taxon>
        <taxon>Thermotogati</taxon>
        <taxon>Synergistota</taxon>
        <taxon>Synergistia</taxon>
        <taxon>Synergistales</taxon>
        <taxon>Aminobacteriaceae</taxon>
        <taxon>Fretibacterium</taxon>
    </lineage>
</organism>
<dbReference type="Proteomes" id="UP000008957">
    <property type="component" value="Chromosome"/>
</dbReference>
<dbReference type="Gene3D" id="3.40.710.10">
    <property type="entry name" value="DD-peptidase/beta-lactamase superfamily"/>
    <property type="match status" value="1"/>
</dbReference>
<accession>A0AB94IVC2</accession>
<protein>
    <submittedName>
        <fullName evidence="2">Beta-lactamase class A</fullName>
        <ecNumber evidence="2">3.5.2.6</ecNumber>
    </submittedName>
</protein>
<evidence type="ECO:0000313" key="3">
    <source>
        <dbReference type="Proteomes" id="UP000008957"/>
    </source>
</evidence>
<evidence type="ECO:0000313" key="2">
    <source>
        <dbReference type="EMBL" id="CBL27695.1"/>
    </source>
</evidence>
<reference evidence="2 3" key="2">
    <citation type="submission" date="2010-03" db="EMBL/GenBank/DDBJ databases">
        <authorList>
            <person name="Pajon A."/>
        </authorList>
    </citation>
    <scope>NUCLEOTIDE SEQUENCE [LARGE SCALE GENOMIC DNA]</scope>
    <source>
        <strain evidence="2 3">SGP1</strain>
    </source>
</reference>
<dbReference type="GO" id="GO:0008800">
    <property type="term" value="F:beta-lactamase activity"/>
    <property type="evidence" value="ECO:0007669"/>
    <property type="project" value="UniProtKB-EC"/>
</dbReference>
<reference evidence="3" key="1">
    <citation type="submission" date="2010-03" db="EMBL/GenBank/DDBJ databases">
        <title>The genome sequence of Synergistetes sp. SGP1.</title>
        <authorList>
            <consortium name="metaHIT consortium -- http://www.metahit.eu/"/>
            <person name="Pajon A."/>
            <person name="Turner K."/>
            <person name="Parkhill J."/>
            <person name="Wade W."/>
            <person name="Vartoukian S."/>
        </authorList>
    </citation>
    <scope>NUCLEOTIDE SEQUENCE [LARGE SCALE GENOMIC DNA]</scope>
    <source>
        <strain evidence="3">SGP1</strain>
    </source>
</reference>
<dbReference type="EMBL" id="FP929056">
    <property type="protein sequence ID" value="CBL27695.1"/>
    <property type="molecule type" value="Genomic_DNA"/>
</dbReference>
<dbReference type="GO" id="GO:0046677">
    <property type="term" value="P:response to antibiotic"/>
    <property type="evidence" value="ECO:0007669"/>
    <property type="project" value="InterPro"/>
</dbReference>
<dbReference type="SUPFAM" id="SSF56601">
    <property type="entry name" value="beta-lactamase/transpeptidase-like"/>
    <property type="match status" value="1"/>
</dbReference>
<name>A0AB94IVC2_9BACT</name>
<dbReference type="AlphaFoldDB" id="A0AB94IVC2"/>
<keyword evidence="3" id="KW-1185">Reference proteome</keyword>
<dbReference type="GO" id="GO:0030655">
    <property type="term" value="P:beta-lactam antibiotic catabolic process"/>
    <property type="evidence" value="ECO:0007669"/>
    <property type="project" value="InterPro"/>
</dbReference>
<dbReference type="EC" id="3.5.2.6" evidence="2"/>
<dbReference type="InterPro" id="IPR045155">
    <property type="entry name" value="Beta-lactam_cat"/>
</dbReference>
<proteinExistence type="predicted"/>
<dbReference type="InterPro" id="IPR000871">
    <property type="entry name" value="Beta-lactam_class-A"/>
</dbReference>
<dbReference type="RefSeq" id="WP_015555842.1">
    <property type="nucleotide sequence ID" value="NC_021038.1"/>
</dbReference>
<sequence>MADNTVRKIPCREIYERIAKLDAFTGLYVEAIESGEVVEINPNRALCSASIIKLPILALALKDVGEGRLDWKKTYQIASANRVGGTGVLRELDEIREASLEKLAFLMIALSDNIAANQVIDLISMDRITPFCRSLGYTNTRCERKQLDMQAIREGRNNYTSAGDAGRMLSAVARGELVNPVASRLIHSIMSRQMCRNKLPAKIPAIAYWAVQDGMTLPAGSVLAANKTGELLDVQHDAGIFTLPDGRRYVIAMLTGEVKDANDAVNAIADVSRIVYDAMK</sequence>
<dbReference type="PANTHER" id="PTHR35333">
    <property type="entry name" value="BETA-LACTAMASE"/>
    <property type="match status" value="1"/>
</dbReference>